<evidence type="ECO:0000313" key="1">
    <source>
        <dbReference type="EMBL" id="SJM71753.1"/>
    </source>
</evidence>
<proteinExistence type="predicted"/>
<sequence>MPLNASTSLPYPVDALTRVFTRKDFAEHISQRAGATLNDFTLSGSTDAAFTLTTTRTVPTDRLPDLVKKFVGATLSLTQRENWSAPAADGSRSADIKIEVAGAPVTVTAVQKLITDSEGTTVELDGKVSSSIPFLGPKIASSAEPMLAKVLNLQTSEARTWLDQKQ</sequence>
<evidence type="ECO:0000313" key="2">
    <source>
        <dbReference type="Proteomes" id="UP000195913"/>
    </source>
</evidence>
<dbReference type="AlphaFoldDB" id="A0A1R4GUK5"/>
<dbReference type="InterPro" id="IPR019639">
    <property type="entry name" value="DUF2505"/>
</dbReference>
<reference evidence="1 2" key="1">
    <citation type="submission" date="2017-02" db="EMBL/GenBank/DDBJ databases">
        <authorList>
            <person name="Peterson S.W."/>
        </authorList>
    </citation>
    <scope>NUCLEOTIDE SEQUENCE [LARGE SCALE GENOMIC DNA]</scope>
    <source>
        <strain evidence="1 2">B Ar 00.02</strain>
    </source>
</reference>
<name>A0A1R4GUK5_9MICC</name>
<accession>A0A1R4GUK5</accession>
<evidence type="ECO:0008006" key="3">
    <source>
        <dbReference type="Google" id="ProtNLM"/>
    </source>
</evidence>
<organism evidence="1 2">
    <name type="scientific">Arthrobacter rhombi</name>
    <dbReference type="NCBI Taxonomy" id="71253"/>
    <lineage>
        <taxon>Bacteria</taxon>
        <taxon>Bacillati</taxon>
        <taxon>Actinomycetota</taxon>
        <taxon>Actinomycetes</taxon>
        <taxon>Micrococcales</taxon>
        <taxon>Micrococcaceae</taxon>
        <taxon>Arthrobacter</taxon>
    </lineage>
</organism>
<dbReference type="Proteomes" id="UP000195913">
    <property type="component" value="Unassembled WGS sequence"/>
</dbReference>
<gene>
    <name evidence="1" type="ORF">FM101_13785</name>
</gene>
<dbReference type="EMBL" id="FUHW01000044">
    <property type="protein sequence ID" value="SJM71753.1"/>
    <property type="molecule type" value="Genomic_DNA"/>
</dbReference>
<protein>
    <recommendedName>
        <fullName evidence="3">Proteinase inhibitor I25 cystatin</fullName>
    </recommendedName>
</protein>
<keyword evidence="2" id="KW-1185">Reference proteome</keyword>
<dbReference type="Pfam" id="PF10698">
    <property type="entry name" value="DUF2505"/>
    <property type="match status" value="1"/>
</dbReference>
<dbReference type="RefSeq" id="WP_087000579.1">
    <property type="nucleotide sequence ID" value="NZ_FUHW01000044.1"/>
</dbReference>